<comment type="caution">
    <text evidence="11">The sequence shown here is derived from an EMBL/GenBank/DDBJ whole genome shotgun (WGS) entry which is preliminary data.</text>
</comment>
<evidence type="ECO:0000256" key="2">
    <source>
        <dbReference type="ARBA" id="ARBA00022614"/>
    </source>
</evidence>
<evidence type="ECO:0000259" key="7">
    <source>
        <dbReference type="Pfam" id="PF00931"/>
    </source>
</evidence>
<dbReference type="FunFam" id="3.40.50.300:FF:001091">
    <property type="entry name" value="Probable disease resistance protein At1g61300"/>
    <property type="match status" value="1"/>
</dbReference>
<dbReference type="STRING" id="888268.A0A1E5W7U9"/>
<name>A0A1E5W7U9_9POAL</name>
<dbReference type="Gene3D" id="3.40.50.300">
    <property type="entry name" value="P-loop containing nucleotide triphosphate hydrolases"/>
    <property type="match status" value="2"/>
</dbReference>
<dbReference type="Pfam" id="PF23598">
    <property type="entry name" value="LRR_14"/>
    <property type="match status" value="1"/>
</dbReference>
<dbReference type="Pfam" id="PF18052">
    <property type="entry name" value="Rx_N"/>
    <property type="match status" value="1"/>
</dbReference>
<dbReference type="InterPro" id="IPR044974">
    <property type="entry name" value="Disease_R_plants"/>
</dbReference>
<dbReference type="GO" id="GO:0043531">
    <property type="term" value="F:ADP binding"/>
    <property type="evidence" value="ECO:0007669"/>
    <property type="project" value="InterPro"/>
</dbReference>
<dbReference type="Pfam" id="PF23559">
    <property type="entry name" value="WHD_DRP"/>
    <property type="match status" value="2"/>
</dbReference>
<dbReference type="AlphaFoldDB" id="A0A1E5W7U9"/>
<evidence type="ECO:0000256" key="4">
    <source>
        <dbReference type="ARBA" id="ARBA00022741"/>
    </source>
</evidence>
<dbReference type="InterPro" id="IPR058922">
    <property type="entry name" value="WHD_DRP"/>
</dbReference>
<dbReference type="InterPro" id="IPR036388">
    <property type="entry name" value="WH-like_DNA-bd_sf"/>
</dbReference>
<evidence type="ECO:0000256" key="3">
    <source>
        <dbReference type="ARBA" id="ARBA00022737"/>
    </source>
</evidence>
<evidence type="ECO:0000256" key="6">
    <source>
        <dbReference type="ARBA" id="ARBA00023054"/>
    </source>
</evidence>
<gene>
    <name evidence="11" type="ORF">BAE44_0005650</name>
</gene>
<dbReference type="OrthoDB" id="605907at2759"/>
<feature type="domain" description="Disease resistance R13L4/SHOC-2-like LRR" evidence="10">
    <location>
        <begin position="577"/>
        <end position="871"/>
    </location>
</feature>
<keyword evidence="3" id="KW-0677">Repeat</keyword>
<feature type="domain" description="Disease resistance protein winged helix" evidence="9">
    <location>
        <begin position="1068"/>
        <end position="1139"/>
    </location>
</feature>
<dbReference type="SUPFAM" id="SSF52540">
    <property type="entry name" value="P-loop containing nucleoside triphosphate hydrolases"/>
    <property type="match status" value="2"/>
</dbReference>
<dbReference type="Gene3D" id="1.20.5.4130">
    <property type="match status" value="1"/>
</dbReference>
<dbReference type="FunFam" id="1.10.10.10:FF:000322">
    <property type="entry name" value="Probable disease resistance protein At1g63360"/>
    <property type="match status" value="2"/>
</dbReference>
<dbReference type="InterPro" id="IPR042197">
    <property type="entry name" value="Apaf_helical"/>
</dbReference>
<keyword evidence="5" id="KW-0611">Plant defense</keyword>
<evidence type="ECO:0000259" key="10">
    <source>
        <dbReference type="Pfam" id="PF23598"/>
    </source>
</evidence>
<evidence type="ECO:0000259" key="9">
    <source>
        <dbReference type="Pfam" id="PF23559"/>
    </source>
</evidence>
<dbReference type="Gene3D" id="1.10.8.430">
    <property type="entry name" value="Helical domain of apoptotic protease-activating factors"/>
    <property type="match status" value="2"/>
</dbReference>
<keyword evidence="6" id="KW-0175">Coiled coil</keyword>
<dbReference type="PRINTS" id="PR00364">
    <property type="entry name" value="DISEASERSIST"/>
</dbReference>
<reference evidence="11 12" key="1">
    <citation type="submission" date="2016-09" db="EMBL/GenBank/DDBJ databases">
        <title>The draft genome of Dichanthelium oligosanthes: A C3 panicoid grass species.</title>
        <authorList>
            <person name="Studer A.J."/>
            <person name="Schnable J.C."/>
            <person name="Brutnell T.P."/>
        </authorList>
    </citation>
    <scope>NUCLEOTIDE SEQUENCE [LARGE SCALE GENOMIC DNA]</scope>
    <source>
        <strain evidence="12">cv. Kellogg 1175</strain>
        <tissue evidence="11">Leaf</tissue>
    </source>
</reference>
<dbReference type="Proteomes" id="UP000095767">
    <property type="component" value="Unassembled WGS sequence"/>
</dbReference>
<feature type="domain" description="Disease resistance N-terminal" evidence="8">
    <location>
        <begin position="13"/>
        <end position="93"/>
    </location>
</feature>
<evidence type="ECO:0000256" key="5">
    <source>
        <dbReference type="ARBA" id="ARBA00022821"/>
    </source>
</evidence>
<dbReference type="Pfam" id="PF00931">
    <property type="entry name" value="NB-ARC"/>
    <property type="match status" value="2"/>
</dbReference>
<evidence type="ECO:0000256" key="1">
    <source>
        <dbReference type="ARBA" id="ARBA00008894"/>
    </source>
</evidence>
<evidence type="ECO:0000313" key="11">
    <source>
        <dbReference type="EMBL" id="OEL33330.1"/>
    </source>
</evidence>
<accession>A0A1E5W7U9</accession>
<dbReference type="InterPro" id="IPR041118">
    <property type="entry name" value="Rx_N"/>
</dbReference>
<dbReference type="Gene3D" id="3.80.10.10">
    <property type="entry name" value="Ribonuclease Inhibitor"/>
    <property type="match status" value="2"/>
</dbReference>
<dbReference type="CDD" id="cd14798">
    <property type="entry name" value="RX-CC_like"/>
    <property type="match status" value="1"/>
</dbReference>
<feature type="domain" description="NB-ARC" evidence="7">
    <location>
        <begin position="181"/>
        <end position="369"/>
    </location>
</feature>
<dbReference type="InterPro" id="IPR027417">
    <property type="entry name" value="P-loop_NTPase"/>
</dbReference>
<feature type="domain" description="NB-ARC" evidence="7">
    <location>
        <begin position="904"/>
        <end position="978"/>
    </location>
</feature>
<proteinExistence type="inferred from homology"/>
<feature type="domain" description="Disease resistance protein winged helix" evidence="9">
    <location>
        <begin position="459"/>
        <end position="530"/>
    </location>
</feature>
<keyword evidence="12" id="KW-1185">Reference proteome</keyword>
<dbReference type="SUPFAM" id="SSF52058">
    <property type="entry name" value="L domain-like"/>
    <property type="match status" value="1"/>
</dbReference>
<comment type="similarity">
    <text evidence="1">Belongs to the disease resistance NB-LRR family.</text>
</comment>
<dbReference type="InterPro" id="IPR002182">
    <property type="entry name" value="NB-ARC"/>
</dbReference>
<keyword evidence="4" id="KW-0547">Nucleotide-binding</keyword>
<dbReference type="PANTHER" id="PTHR23155:SF1205">
    <property type="entry name" value="DISEASE RESISTANCE PROTEIN RPM1"/>
    <property type="match status" value="1"/>
</dbReference>
<protein>
    <submittedName>
        <fullName evidence="11">Disease resistance protein RPM1</fullName>
    </submittedName>
</protein>
<dbReference type="PANTHER" id="PTHR23155">
    <property type="entry name" value="DISEASE RESISTANCE PROTEIN RP"/>
    <property type="match status" value="1"/>
</dbReference>
<evidence type="ECO:0000313" key="12">
    <source>
        <dbReference type="Proteomes" id="UP000095767"/>
    </source>
</evidence>
<dbReference type="GO" id="GO:0009626">
    <property type="term" value="P:plant-type hypersensitive response"/>
    <property type="evidence" value="ECO:0007669"/>
    <property type="project" value="UniProtKB-ARBA"/>
</dbReference>
<keyword evidence="2" id="KW-0433">Leucine-rich repeat</keyword>
<dbReference type="EMBL" id="LWDX02019078">
    <property type="protein sequence ID" value="OEL33330.1"/>
    <property type="molecule type" value="Genomic_DNA"/>
</dbReference>
<dbReference type="InterPro" id="IPR055414">
    <property type="entry name" value="LRR_R13L4/SHOC2-like"/>
</dbReference>
<dbReference type="InterPro" id="IPR032675">
    <property type="entry name" value="LRR_dom_sf"/>
</dbReference>
<dbReference type="GO" id="GO:0042742">
    <property type="term" value="P:defense response to bacterium"/>
    <property type="evidence" value="ECO:0007669"/>
    <property type="project" value="UniProtKB-ARBA"/>
</dbReference>
<dbReference type="GO" id="GO:0002758">
    <property type="term" value="P:innate immune response-activating signaling pathway"/>
    <property type="evidence" value="ECO:0007669"/>
    <property type="project" value="UniProtKB-ARBA"/>
</dbReference>
<organism evidence="11 12">
    <name type="scientific">Dichanthelium oligosanthes</name>
    <dbReference type="NCBI Taxonomy" id="888268"/>
    <lineage>
        <taxon>Eukaryota</taxon>
        <taxon>Viridiplantae</taxon>
        <taxon>Streptophyta</taxon>
        <taxon>Embryophyta</taxon>
        <taxon>Tracheophyta</taxon>
        <taxon>Spermatophyta</taxon>
        <taxon>Magnoliopsida</taxon>
        <taxon>Liliopsida</taxon>
        <taxon>Poales</taxon>
        <taxon>Poaceae</taxon>
        <taxon>PACMAD clade</taxon>
        <taxon>Panicoideae</taxon>
        <taxon>Panicodae</taxon>
        <taxon>Paniceae</taxon>
        <taxon>Dichantheliinae</taxon>
        <taxon>Dichanthelium</taxon>
    </lineage>
</organism>
<evidence type="ECO:0000259" key="8">
    <source>
        <dbReference type="Pfam" id="PF18052"/>
    </source>
</evidence>
<sequence>MEGVIFSLTEGAVWSLLCKLGCLLSQESWLVQGVHGDMQYIKDELESMNSFLRYLTTSEGHDDQVRIWMKQVREIAYDAEDCIDEFIHHLGEPSGMGFIRKLLCMLSTLVCRRRIAIQLQELKARARDVGERRSRYGVVLPRTVHRGGSQQLTKHASLHLDPQLQALFTEEAQMVGIDEPRDALVRWLMEDEPQLRVLAIVGFGGLGKTTLARMVCESPMVKGADFQCCPLFIVSQTFNIRTLFRHMIRELIQRPQKAMAIVGGKHGHFTEENFKGIERWEVAVLAEKLRRYLQDKRYIMILDDIWTISAWESIRCALPENKKGSRVIVTTRNEDVAKACCSHPQDWIYKIQRLSDATSHELFFKQIFGSADKLPTDELEEVSNSILKKCGGLPLAIKSIGSLLASKKNRTKQEWQKVCDNLGSELESNPTLEGAKQVLTLSYDDLPYHLKACFLYLSIFPENYVIKRGPLVRRWIAEGFVSQRHGLSMEQVAESYFDEFVARSIVQPVRIDWNGKVRSCRVHDIMLEVIISKSLEENFASFLCDNTSLLVSHDKIRRLSIHSTHNLVQTTSASVSHVRSFTMSASVEEVPFFFPQLRMLRVLDMQGCSCLSVNTVECICRFFQLKYLSLRNTKVCKLPRLLGNLKHLETLDIRATLVKKLPASAKNLSCMKHLLFGHKDQLTRTASVKYLRPCSGVEMAPGVVKNMAALQSLVHIMVKEHSLVLREIGLLQNLRKLNVLFRNVEANWKAFVESLEKLASPLRSLSIHILDEKEHSSSLDILAYVESPPLLLNNFSLTGKLKSLPPWISSLRNVSRFTLRKTKLHADAIEVLGDLPNLMYLKLYHDSYVDDCIVFRSGKFTKLTMLVIDNLENTDTTYRCGQHLTQIVGGCPSCPESEFVTTSSTRYIMILDDIWSISSWDSIRCALPDNKKGSRVIVTTRNEDVAKTCCSHRQDWIYKIQRLSDATSRELFFKRIFGSEDKLPNDELEEVSNSILKKCGGLPLAIMSIGSLLASKKNRTKQEWQKVCDNLGSELETNPTLEGAKQVLTLSYDDLPYHLKACFLYLSIFPENYVIKRGPLVRRWIAEGFISQRYGLSMEQIAESYFDEFVARSIVQLVRSDWNGKVRSCRLHDIMLEVICLQITRGELCILLT</sequence>
<dbReference type="InterPro" id="IPR038005">
    <property type="entry name" value="RX-like_CC"/>
</dbReference>
<dbReference type="Gene3D" id="1.10.10.10">
    <property type="entry name" value="Winged helix-like DNA-binding domain superfamily/Winged helix DNA-binding domain"/>
    <property type="match status" value="2"/>
</dbReference>